<name>A0A0G2HK50_9SYNE</name>
<evidence type="ECO:0000313" key="1">
    <source>
        <dbReference type="EMBL" id="KKZ11626.1"/>
    </source>
</evidence>
<gene>
    <name evidence="1" type="ORF">TE42_07470</name>
</gene>
<reference evidence="1 2" key="1">
    <citation type="submission" date="2015-01" db="EMBL/GenBank/DDBJ databases">
        <title>Lifestyle Evolution in Cyanobacterial Symbionts of Sponges.</title>
        <authorList>
            <person name="Burgsdorf I."/>
            <person name="Slaby B.M."/>
            <person name="Handley K.M."/>
            <person name="Haber M."/>
            <person name="Blom J."/>
            <person name="Marshall C.W."/>
            <person name="Gilbert J.A."/>
            <person name="Hentschel U."/>
            <person name="Steindler L."/>
        </authorList>
    </citation>
    <scope>NUCLEOTIDE SEQUENCE [LARGE SCALE GENOMIC DNA]</scope>
    <source>
        <strain evidence="1">SP3</strain>
    </source>
</reference>
<dbReference type="EMBL" id="JXQG01000046">
    <property type="protein sequence ID" value="KKZ11626.1"/>
    <property type="molecule type" value="Genomic_DNA"/>
</dbReference>
<dbReference type="AlphaFoldDB" id="A0A0G2HK50"/>
<dbReference type="PATRIC" id="fig|1604020.3.peg.1384"/>
<dbReference type="Proteomes" id="UP000035067">
    <property type="component" value="Unassembled WGS sequence"/>
</dbReference>
<sequence>MQQPLLIYPCPLSAKRHLQRQGYNTASLGPWLPTWEPLAWAWQHQAKGFTHDSMILPSRQSVKSSRCNALAQGTAAAPRQGTS</sequence>
<protein>
    <submittedName>
        <fullName evidence="1">Uncharacterized protein</fullName>
    </submittedName>
</protein>
<proteinExistence type="predicted"/>
<evidence type="ECO:0000313" key="2">
    <source>
        <dbReference type="Proteomes" id="UP000035067"/>
    </source>
</evidence>
<accession>A0A0G2HK50</accession>
<organism evidence="1 2">
    <name type="scientific">Candidatus Synechococcus spongiarum SP3</name>
    <dbReference type="NCBI Taxonomy" id="1604020"/>
    <lineage>
        <taxon>Bacteria</taxon>
        <taxon>Bacillati</taxon>
        <taxon>Cyanobacteriota</taxon>
        <taxon>Cyanophyceae</taxon>
        <taxon>Synechococcales</taxon>
        <taxon>Synechococcaceae</taxon>
        <taxon>Synechococcus</taxon>
    </lineage>
</organism>
<comment type="caution">
    <text evidence="1">The sequence shown here is derived from an EMBL/GenBank/DDBJ whole genome shotgun (WGS) entry which is preliminary data.</text>
</comment>